<dbReference type="PANTHER" id="PTHR43451">
    <property type="entry name" value="ACETYLTRANSFERASE (GNAT) FAMILY PROTEIN"/>
    <property type="match status" value="1"/>
</dbReference>
<organism evidence="2 3">
    <name type="scientific">Sphingobacterium arenae</name>
    <dbReference type="NCBI Taxonomy" id="1280598"/>
    <lineage>
        <taxon>Bacteria</taxon>
        <taxon>Pseudomonadati</taxon>
        <taxon>Bacteroidota</taxon>
        <taxon>Sphingobacteriia</taxon>
        <taxon>Sphingobacteriales</taxon>
        <taxon>Sphingobacteriaceae</taxon>
        <taxon>Sphingobacterium</taxon>
    </lineage>
</organism>
<dbReference type="Proteomes" id="UP000606494">
    <property type="component" value="Unassembled WGS sequence"/>
</dbReference>
<proteinExistence type="predicted"/>
<reference evidence="2 3" key="1">
    <citation type="submission" date="2020-08" db="EMBL/GenBank/DDBJ databases">
        <title>Sphingobacterium sp. DN00404 isolated from aquaculture water.</title>
        <authorList>
            <person name="Zhang M."/>
        </authorList>
    </citation>
    <scope>NUCLEOTIDE SEQUENCE [LARGE SCALE GENOMIC DNA]</scope>
    <source>
        <strain evidence="2 3">KCTC 32294</strain>
    </source>
</reference>
<dbReference type="PANTHER" id="PTHR43451:SF1">
    <property type="entry name" value="ACETYLTRANSFERASE"/>
    <property type="match status" value="1"/>
</dbReference>
<comment type="caution">
    <text evidence="2">The sequence shown here is derived from an EMBL/GenBank/DDBJ whole genome shotgun (WGS) entry which is preliminary data.</text>
</comment>
<keyword evidence="3" id="KW-1185">Reference proteome</keyword>
<dbReference type="Gene3D" id="3.40.630.30">
    <property type="match status" value="1"/>
</dbReference>
<gene>
    <name evidence="2" type="ORF">H8B17_01315</name>
</gene>
<feature type="domain" description="N-acetyltransferase" evidence="1">
    <location>
        <begin position="2"/>
        <end position="163"/>
    </location>
</feature>
<evidence type="ECO:0000259" key="1">
    <source>
        <dbReference type="PROSITE" id="PS51186"/>
    </source>
</evidence>
<name>A0ABR7XYS0_9SPHI</name>
<dbReference type="InterPro" id="IPR016181">
    <property type="entry name" value="Acyl_CoA_acyltransferase"/>
</dbReference>
<sequence length="163" mass="19139">MYTIRKISKKEAAVIHHLGTEVYHTTYTTILSRAQIDFMLRKNYSPEAIQQSMIDGQDFYLIFQQQEKPLGFIALQKKSEDILRIEKLYLLANSQGRGLGKKLIDFAIEKAKECDCSILELNVNRGNRAYYFYLKQGFQVMKEVDIPYYGYILDDYVMQKLVR</sequence>
<dbReference type="CDD" id="cd04301">
    <property type="entry name" value="NAT_SF"/>
    <property type="match status" value="1"/>
</dbReference>
<dbReference type="InterPro" id="IPR052564">
    <property type="entry name" value="N-acetyltrans/Recomb-assoc"/>
</dbReference>
<dbReference type="Pfam" id="PF13673">
    <property type="entry name" value="Acetyltransf_10"/>
    <property type="match status" value="1"/>
</dbReference>
<dbReference type="EMBL" id="JACNYK010000001">
    <property type="protein sequence ID" value="MBD1424205.1"/>
    <property type="molecule type" value="Genomic_DNA"/>
</dbReference>
<dbReference type="RefSeq" id="WP_190307375.1">
    <property type="nucleotide sequence ID" value="NZ_JACNYK010000001.1"/>
</dbReference>
<evidence type="ECO:0000313" key="3">
    <source>
        <dbReference type="Proteomes" id="UP000606494"/>
    </source>
</evidence>
<dbReference type="PROSITE" id="PS51186">
    <property type="entry name" value="GNAT"/>
    <property type="match status" value="1"/>
</dbReference>
<dbReference type="SUPFAM" id="SSF55729">
    <property type="entry name" value="Acyl-CoA N-acyltransferases (Nat)"/>
    <property type="match status" value="1"/>
</dbReference>
<protein>
    <submittedName>
        <fullName evidence="2">GNAT family N-acetyltransferase</fullName>
    </submittedName>
</protein>
<accession>A0ABR7XYS0</accession>
<evidence type="ECO:0000313" key="2">
    <source>
        <dbReference type="EMBL" id="MBD1424205.1"/>
    </source>
</evidence>
<dbReference type="InterPro" id="IPR000182">
    <property type="entry name" value="GNAT_dom"/>
</dbReference>